<dbReference type="WBParaSite" id="GPUH_0000576701-mRNA-1">
    <property type="protein sequence ID" value="GPUH_0000576701-mRNA-1"/>
    <property type="gene ID" value="GPUH_0000576701"/>
</dbReference>
<comment type="caution">
    <text evidence="1">Lacks conserved residue(s) required for the propagation of feature annotation.</text>
</comment>
<gene>
    <name evidence="3" type="ORF">GPUH_LOCUS5759</name>
</gene>
<name>A0A183DAL8_9BILA</name>
<dbReference type="PANTHER" id="PTHR15036">
    <property type="entry name" value="PIKACHURIN-LIKE PROTEIN"/>
    <property type="match status" value="1"/>
</dbReference>
<evidence type="ECO:0000256" key="1">
    <source>
        <dbReference type="PROSITE-ProRule" id="PRU00122"/>
    </source>
</evidence>
<dbReference type="AlphaFoldDB" id="A0A183DAL8"/>
<dbReference type="PANTHER" id="PTHR15036:SF85">
    <property type="entry name" value="SP2353, ISOFORM A"/>
    <property type="match status" value="1"/>
</dbReference>
<dbReference type="Pfam" id="PF00054">
    <property type="entry name" value="Laminin_G_1"/>
    <property type="match status" value="1"/>
</dbReference>
<dbReference type="InterPro" id="IPR050372">
    <property type="entry name" value="Neurexin-related_CASP"/>
</dbReference>
<evidence type="ECO:0000313" key="3">
    <source>
        <dbReference type="EMBL" id="VDK52051.1"/>
    </source>
</evidence>
<evidence type="ECO:0000313" key="4">
    <source>
        <dbReference type="Proteomes" id="UP000271098"/>
    </source>
</evidence>
<feature type="domain" description="Laminin G" evidence="2">
    <location>
        <begin position="1"/>
        <end position="165"/>
    </location>
</feature>
<reference evidence="5" key="1">
    <citation type="submission" date="2016-06" db="UniProtKB">
        <authorList>
            <consortium name="WormBaseParasite"/>
        </authorList>
    </citation>
    <scope>IDENTIFICATION</scope>
</reference>
<dbReference type="Gene3D" id="2.60.120.200">
    <property type="match status" value="1"/>
</dbReference>
<dbReference type="PROSITE" id="PS50025">
    <property type="entry name" value="LAM_G_DOMAIN"/>
    <property type="match status" value="1"/>
</dbReference>
<keyword evidence="4" id="KW-1185">Reference proteome</keyword>
<accession>A0A183DAL8</accession>
<dbReference type="GO" id="GO:0016020">
    <property type="term" value="C:membrane"/>
    <property type="evidence" value="ECO:0007669"/>
    <property type="project" value="UniProtKB-SubCell"/>
</dbReference>
<dbReference type="EMBL" id="UYRT01012594">
    <property type="protein sequence ID" value="VDK52051.1"/>
    <property type="molecule type" value="Genomic_DNA"/>
</dbReference>
<dbReference type="SUPFAM" id="SSF49899">
    <property type="entry name" value="Concanavalin A-like lectins/glucanases"/>
    <property type="match status" value="1"/>
</dbReference>
<dbReference type="Proteomes" id="UP000271098">
    <property type="component" value="Unassembled WGS sequence"/>
</dbReference>
<sequence length="183" mass="20504">MNDNLDVNVKKKLEAKVWLKALDSDGLVFYWANLDLATGQYRNGDFVALVLIASQPHFFWNLGSGIAYTRAVTSVQDGKLHSIRFVRHLRNASIQVDSDRPFHQMSQPGYNHLDVKGASAYVGGIPNKTVVPAAIPELAIPFRGIISRLDINGRNFFDLFKVIFCIFARDASAYTSKRRNGVF</sequence>
<protein>
    <submittedName>
        <fullName evidence="5">LAM_G_DOMAIN domain-containing protein</fullName>
    </submittedName>
</protein>
<dbReference type="InterPro" id="IPR013320">
    <property type="entry name" value="ConA-like_dom_sf"/>
</dbReference>
<organism evidence="5">
    <name type="scientific">Gongylonema pulchrum</name>
    <dbReference type="NCBI Taxonomy" id="637853"/>
    <lineage>
        <taxon>Eukaryota</taxon>
        <taxon>Metazoa</taxon>
        <taxon>Ecdysozoa</taxon>
        <taxon>Nematoda</taxon>
        <taxon>Chromadorea</taxon>
        <taxon>Rhabditida</taxon>
        <taxon>Spirurina</taxon>
        <taxon>Spiruromorpha</taxon>
        <taxon>Spiruroidea</taxon>
        <taxon>Gongylonematidae</taxon>
        <taxon>Gongylonema</taxon>
    </lineage>
</organism>
<evidence type="ECO:0000259" key="2">
    <source>
        <dbReference type="PROSITE" id="PS50025"/>
    </source>
</evidence>
<evidence type="ECO:0000313" key="5">
    <source>
        <dbReference type="WBParaSite" id="GPUH_0000576701-mRNA-1"/>
    </source>
</evidence>
<dbReference type="OrthoDB" id="88467at2759"/>
<proteinExistence type="predicted"/>
<dbReference type="InterPro" id="IPR001791">
    <property type="entry name" value="Laminin_G"/>
</dbReference>
<dbReference type="SMART" id="SM00282">
    <property type="entry name" value="LamG"/>
    <property type="match status" value="1"/>
</dbReference>
<dbReference type="CDD" id="cd00110">
    <property type="entry name" value="LamG"/>
    <property type="match status" value="1"/>
</dbReference>
<reference evidence="3 4" key="2">
    <citation type="submission" date="2018-11" db="EMBL/GenBank/DDBJ databases">
        <authorList>
            <consortium name="Pathogen Informatics"/>
        </authorList>
    </citation>
    <scope>NUCLEOTIDE SEQUENCE [LARGE SCALE GENOMIC DNA]</scope>
</reference>